<dbReference type="HOGENOM" id="CLU_1097620_0_0_14"/>
<dbReference type="AlphaFoldDB" id="A0A0F6CLV1"/>
<reference evidence="2 3" key="1">
    <citation type="journal article" date="2011" name="PLoS ONE">
        <title>Core proteome of the minimal cell: comparative proteomics of three mollicute species.</title>
        <authorList>
            <person name="Fisunov G.Y."/>
            <person name="Alexeev D.G."/>
            <person name="Bazaleev N.A."/>
            <person name="Ladygina V.G."/>
            <person name="Galyamina M.A."/>
            <person name="Kondratov I.G."/>
            <person name="Zhukova N.A."/>
            <person name="Serebryakova M.V."/>
            <person name="Demina I.A."/>
            <person name="Govorun V.M."/>
        </authorList>
    </citation>
    <scope>NUCLEOTIDE SEQUENCE [LARGE SCALE GENOMIC DNA]</scope>
    <source>
        <strain evidence="2 3">S6</strain>
    </source>
</reference>
<dbReference type="EMBL" id="CP006916">
    <property type="protein sequence ID" value="AHV85403.1"/>
    <property type="molecule type" value="Genomic_DNA"/>
</dbReference>
<dbReference type="eggNOG" id="COG0534">
    <property type="taxonomic scope" value="Bacteria"/>
</dbReference>
<name>A0A0F6CLV1_MYCGL</name>
<dbReference type="Proteomes" id="UP000018735">
    <property type="component" value="Chromosome"/>
</dbReference>
<feature type="transmembrane region" description="Helical" evidence="1">
    <location>
        <begin position="147"/>
        <end position="166"/>
    </location>
</feature>
<accession>A0A0F6CLV1</accession>
<evidence type="ECO:0000313" key="2">
    <source>
        <dbReference type="EMBL" id="AHV85403.1"/>
    </source>
</evidence>
<feature type="transmembrane region" description="Helical" evidence="1">
    <location>
        <begin position="50"/>
        <end position="73"/>
    </location>
</feature>
<feature type="transmembrane region" description="Helical" evidence="1">
    <location>
        <begin position="173"/>
        <end position="194"/>
    </location>
</feature>
<organism evidence="2 3">
    <name type="scientific">Mycoplasmoides gallisepticum S6</name>
    <dbReference type="NCBI Taxonomy" id="1006581"/>
    <lineage>
        <taxon>Bacteria</taxon>
        <taxon>Bacillati</taxon>
        <taxon>Mycoplasmatota</taxon>
        <taxon>Mycoplasmoidales</taxon>
        <taxon>Mycoplasmoidaceae</taxon>
        <taxon>Mycoplasmoides</taxon>
    </lineage>
</organism>
<proteinExistence type="predicted"/>
<sequence>MCRYIARQAVNSLQNILLIGNAAIYLVPIGVGVYYTKVISYKYEKTGRDIWVMLFWSTLILCLIASLVCFIIVGAEFQRHLIGTTNLSPNIISLLRTNNTQQIVSNINNVDNQSLNGINFTIYPKVILAYNNAMADISAHWADQYSWIYASGFFIIGLFSLLSFMIRSEARNIFVTVASIVANLTNVLLDFIFIKYFSLGLIGGVATSVISWVVNLLLYVGFVMYFNKKQSTWLSFADLFKVKFNIKIIRSWS</sequence>
<keyword evidence="1" id="KW-0812">Transmembrane</keyword>
<gene>
    <name evidence="2" type="ORF">GCW_90876</name>
</gene>
<dbReference type="KEGG" id="mgz:GCW_90876"/>
<feature type="transmembrane region" description="Helical" evidence="1">
    <location>
        <begin position="16"/>
        <end position="38"/>
    </location>
</feature>
<keyword evidence="1" id="KW-1133">Transmembrane helix</keyword>
<protein>
    <submittedName>
        <fullName evidence="2">Subfamily of the multidrug and toxic compound extrusion (MATE)-like proteins similar to MepA</fullName>
    </submittedName>
</protein>
<keyword evidence="1" id="KW-0472">Membrane</keyword>
<evidence type="ECO:0000313" key="3">
    <source>
        <dbReference type="Proteomes" id="UP000018735"/>
    </source>
</evidence>
<feature type="transmembrane region" description="Helical" evidence="1">
    <location>
        <begin position="200"/>
        <end position="226"/>
    </location>
</feature>
<evidence type="ECO:0000256" key="1">
    <source>
        <dbReference type="SAM" id="Phobius"/>
    </source>
</evidence>